<dbReference type="PANTHER" id="PTHR38925:SF1">
    <property type="entry name" value="PROTEIN, PUTATIVE-RELATED"/>
    <property type="match status" value="1"/>
</dbReference>
<proteinExistence type="predicted"/>
<dbReference type="PANTHER" id="PTHR38925">
    <property type="entry name" value="PROTEIN, PUTATIVE-RELATED"/>
    <property type="match status" value="1"/>
</dbReference>
<sequence length="111" mass="12468">MAVHMVAVAKLKLLAGGGHSNWKLLAALLCPFALKLPFFAQFPSSCTDIAVSVRLFLFRLNRIFFDDSIPAVGRWRRALRLLHDRANADEGMLRMVRVNEEMLNALSMLAL</sequence>
<gene>
    <name evidence="1" type="ORF">CB5_LOCUS27660</name>
</gene>
<accession>A0A6V7QMS2</accession>
<organism evidence="1">
    <name type="scientific">Ananas comosus var. bracteatus</name>
    <name type="common">red pineapple</name>
    <dbReference type="NCBI Taxonomy" id="296719"/>
    <lineage>
        <taxon>Eukaryota</taxon>
        <taxon>Viridiplantae</taxon>
        <taxon>Streptophyta</taxon>
        <taxon>Embryophyta</taxon>
        <taxon>Tracheophyta</taxon>
        <taxon>Spermatophyta</taxon>
        <taxon>Magnoliopsida</taxon>
        <taxon>Liliopsida</taxon>
        <taxon>Poales</taxon>
        <taxon>Bromeliaceae</taxon>
        <taxon>Bromelioideae</taxon>
        <taxon>Ananas</taxon>
    </lineage>
</organism>
<reference evidence="1" key="1">
    <citation type="submission" date="2020-07" db="EMBL/GenBank/DDBJ databases">
        <authorList>
            <person name="Lin J."/>
        </authorList>
    </citation>
    <scope>NUCLEOTIDE SEQUENCE</scope>
</reference>
<protein>
    <submittedName>
        <fullName evidence="1">Uncharacterized protein</fullName>
    </submittedName>
</protein>
<evidence type="ECO:0000313" key="1">
    <source>
        <dbReference type="EMBL" id="CAD1844449.1"/>
    </source>
</evidence>
<dbReference type="AlphaFoldDB" id="A0A6V7QMS2"/>
<dbReference type="EMBL" id="LR862137">
    <property type="protein sequence ID" value="CAD1844449.1"/>
    <property type="molecule type" value="Genomic_DNA"/>
</dbReference>
<name>A0A6V7QMS2_ANACO</name>